<dbReference type="InterPro" id="IPR032710">
    <property type="entry name" value="NTF2-like_dom_sf"/>
</dbReference>
<dbReference type="SUPFAM" id="SSF54427">
    <property type="entry name" value="NTF2-like"/>
    <property type="match status" value="1"/>
</dbReference>
<evidence type="ECO:0000313" key="2">
    <source>
        <dbReference type="Proteomes" id="UP000682928"/>
    </source>
</evidence>
<name>A0AA86J2C6_9ENTR</name>
<evidence type="ECO:0000313" key="1">
    <source>
        <dbReference type="EMBL" id="BCU55043.1"/>
    </source>
</evidence>
<dbReference type="RefSeq" id="WP_088219016.1">
    <property type="nucleotide sequence ID" value="NZ_AP024590.1"/>
</dbReference>
<dbReference type="Proteomes" id="UP000682928">
    <property type="component" value="Chromosome"/>
</dbReference>
<dbReference type="PIRSF" id="PIRSF029394">
    <property type="entry name" value="UCP029394"/>
    <property type="match status" value="1"/>
</dbReference>
<evidence type="ECO:0008006" key="3">
    <source>
        <dbReference type="Google" id="ProtNLM"/>
    </source>
</evidence>
<protein>
    <recommendedName>
        <fullName evidence="3">DUF4440 domain-containing protein</fullName>
    </recommendedName>
</protein>
<gene>
    <name evidence="1" type="ORF">ENKO_16370</name>
</gene>
<reference evidence="1" key="1">
    <citation type="submission" date="2021-04" db="EMBL/GenBank/DDBJ databases">
        <title>Difference and commonality of drug resistance evolution in various bacteria. and drug sensitivity profiles.</title>
        <authorList>
            <person name="Maeda T."/>
            <person name="Shibai A."/>
            <person name="Kawada K."/>
            <person name="Kotani H."/>
            <person name="Tarusawa Y."/>
            <person name="Tanabe K."/>
            <person name="Furusawa C."/>
        </authorList>
    </citation>
    <scope>NUCLEOTIDE SEQUENCE</scope>
    <source>
        <strain evidence="1">JCM 8580</strain>
    </source>
</reference>
<dbReference type="EMBL" id="AP024590">
    <property type="protein sequence ID" value="BCU55043.1"/>
    <property type="molecule type" value="Genomic_DNA"/>
</dbReference>
<organism evidence="1 2">
    <name type="scientific">Enterobacter kobei</name>
    <dbReference type="NCBI Taxonomy" id="208224"/>
    <lineage>
        <taxon>Bacteria</taxon>
        <taxon>Pseudomonadati</taxon>
        <taxon>Pseudomonadota</taxon>
        <taxon>Gammaproteobacteria</taxon>
        <taxon>Enterobacterales</taxon>
        <taxon>Enterobacteriaceae</taxon>
        <taxon>Enterobacter</taxon>
        <taxon>Enterobacter cloacae complex</taxon>
    </lineage>
</organism>
<accession>A0AA86J2C6</accession>
<dbReference type="InterPro" id="IPR016918">
    <property type="entry name" value="UCP029394"/>
</dbReference>
<dbReference type="AlphaFoldDB" id="A0AA86J2C6"/>
<dbReference type="Gene3D" id="3.10.450.50">
    <property type="match status" value="1"/>
</dbReference>
<proteinExistence type="predicted"/>
<sequence length="128" mass="14356">MNRYFQEVRDAHALIRDCLGDAHTPDAVCDALLARFCPAFSMVTPRGAIMDFTAVDNLFRTQRGVRAGLTIAIEDLQLIAESDTGATVTYKERQIIPDQGETLRFATAVFDTGADGRVMWRHLHETWL</sequence>